<gene>
    <name evidence="2" type="ORF">CSCA_0425</name>
</gene>
<dbReference type="InterPro" id="IPR006750">
    <property type="entry name" value="YdcZ"/>
</dbReference>
<dbReference type="GO" id="GO:0005886">
    <property type="term" value="C:plasma membrane"/>
    <property type="evidence" value="ECO:0007669"/>
    <property type="project" value="TreeGrafter"/>
</dbReference>
<dbReference type="Pfam" id="PF04657">
    <property type="entry name" value="DMT_YdcZ"/>
    <property type="match status" value="1"/>
</dbReference>
<sequence length="153" mass="16521">MILNIILALASGLTNVLGRIINSNLANKIGILPGTFYNYLTGLITSAVFFMFSSNTLRYSPDKFLGLPVYAYIGGAMGVVVVGISSYITPKISALYATILLFIGQLFAGIIIDYFTLHVLSTGKVLGGVLVLLGLAYNAFVDKKDFELQRKTL</sequence>
<evidence type="ECO:0000256" key="1">
    <source>
        <dbReference type="SAM" id="Phobius"/>
    </source>
</evidence>
<organism evidence="2 3">
    <name type="scientific">Clostridium scatologenes</name>
    <dbReference type="NCBI Taxonomy" id="1548"/>
    <lineage>
        <taxon>Bacteria</taxon>
        <taxon>Bacillati</taxon>
        <taxon>Bacillota</taxon>
        <taxon>Clostridia</taxon>
        <taxon>Eubacteriales</taxon>
        <taxon>Clostridiaceae</taxon>
        <taxon>Clostridium</taxon>
    </lineage>
</organism>
<accession>A0A0E3M4K7</accession>
<evidence type="ECO:0000313" key="2">
    <source>
        <dbReference type="EMBL" id="AKA67550.1"/>
    </source>
</evidence>
<dbReference type="EMBL" id="CP009933">
    <property type="protein sequence ID" value="AKA67550.1"/>
    <property type="molecule type" value="Genomic_DNA"/>
</dbReference>
<proteinExistence type="predicted"/>
<feature type="transmembrane region" description="Helical" evidence="1">
    <location>
        <begin position="122"/>
        <end position="140"/>
    </location>
</feature>
<feature type="transmembrane region" description="Helical" evidence="1">
    <location>
        <begin position="64"/>
        <end position="88"/>
    </location>
</feature>
<feature type="transmembrane region" description="Helical" evidence="1">
    <location>
        <begin position="94"/>
        <end position="115"/>
    </location>
</feature>
<protein>
    <recommendedName>
        <fullName evidence="4">DMT family transporter</fullName>
    </recommendedName>
</protein>
<evidence type="ECO:0008006" key="4">
    <source>
        <dbReference type="Google" id="ProtNLM"/>
    </source>
</evidence>
<dbReference type="RefSeq" id="WP_032075805.1">
    <property type="nucleotide sequence ID" value="NZ_CP009933.1"/>
</dbReference>
<keyword evidence="1" id="KW-0472">Membrane</keyword>
<evidence type="ECO:0000313" key="3">
    <source>
        <dbReference type="Proteomes" id="UP000033115"/>
    </source>
</evidence>
<feature type="transmembrane region" description="Helical" evidence="1">
    <location>
        <begin position="34"/>
        <end position="52"/>
    </location>
</feature>
<dbReference type="STRING" id="1548.CSCA_0425"/>
<dbReference type="Proteomes" id="UP000033115">
    <property type="component" value="Chromosome"/>
</dbReference>
<keyword evidence="3" id="KW-1185">Reference proteome</keyword>
<keyword evidence="1" id="KW-0812">Transmembrane</keyword>
<reference evidence="2 3" key="1">
    <citation type="journal article" date="2015" name="J. Biotechnol.">
        <title>Complete genome sequence of a malodorant-producing acetogen, Clostridium scatologenes ATCC 25775(T).</title>
        <authorList>
            <person name="Zhu Z."/>
            <person name="Guo T."/>
            <person name="Zheng H."/>
            <person name="Song T."/>
            <person name="Ouyang P."/>
            <person name="Xie J."/>
        </authorList>
    </citation>
    <scope>NUCLEOTIDE SEQUENCE [LARGE SCALE GENOMIC DNA]</scope>
    <source>
        <strain evidence="2 3">ATCC 25775</strain>
    </source>
</reference>
<dbReference type="PANTHER" id="PTHR34821">
    <property type="entry name" value="INNER MEMBRANE PROTEIN YDCZ"/>
    <property type="match status" value="1"/>
</dbReference>
<keyword evidence="1" id="KW-1133">Transmembrane helix</keyword>
<dbReference type="AlphaFoldDB" id="A0A0E3M4K7"/>
<name>A0A0E3M4K7_CLOSL</name>
<dbReference type="HOGENOM" id="CLU_068878_6_0_9"/>
<dbReference type="PANTHER" id="PTHR34821:SF2">
    <property type="entry name" value="INNER MEMBRANE PROTEIN YDCZ"/>
    <property type="match status" value="1"/>
</dbReference>
<dbReference type="KEGG" id="csq:CSCA_0425"/>